<dbReference type="Proteomes" id="UP000465266">
    <property type="component" value="Unassembled WGS sequence"/>
</dbReference>
<proteinExistence type="predicted"/>
<dbReference type="Proteomes" id="UP000465221">
    <property type="component" value="Unassembled WGS sequence"/>
</dbReference>
<dbReference type="AlphaFoldDB" id="A0A8H3NMS5"/>
<evidence type="ECO:0000256" key="1">
    <source>
        <dbReference type="PROSITE-ProRule" id="PRU00175"/>
    </source>
</evidence>
<dbReference type="Pfam" id="PF13639">
    <property type="entry name" value="zf-RING_2"/>
    <property type="match status" value="1"/>
</dbReference>
<organism evidence="4 6">
    <name type="scientific">Aspergillus udagawae</name>
    <dbReference type="NCBI Taxonomy" id="91492"/>
    <lineage>
        <taxon>Eukaryota</taxon>
        <taxon>Fungi</taxon>
        <taxon>Dikarya</taxon>
        <taxon>Ascomycota</taxon>
        <taxon>Pezizomycotina</taxon>
        <taxon>Eurotiomycetes</taxon>
        <taxon>Eurotiomycetidae</taxon>
        <taxon>Eurotiales</taxon>
        <taxon>Aspergillaceae</taxon>
        <taxon>Aspergillus</taxon>
        <taxon>Aspergillus subgen. Fumigati</taxon>
    </lineage>
</organism>
<dbReference type="PANTHER" id="PTHR45676">
    <property type="entry name" value="RING-H2 FINGER PROTEIN ATL51-RELATED"/>
    <property type="match status" value="1"/>
</dbReference>
<sequence>MASNGEIAGVVAGAVVLFVAISVIPIIIMWRHRRKEAARRARELAALREYGCMQQVGVERWLEEQRKDAVAGSRSNNNNTNVHDFGRYTQEPCAVCLSTLLPSSPSQSSLPCSDPERHSQSKSDLGLPAEASLLVLNRCGHAFHYSCLASWWEYRPYRCPVCQASYAPDE</sequence>
<keyword evidence="1" id="KW-0479">Metal-binding</keyword>
<dbReference type="SMART" id="SM00184">
    <property type="entry name" value="RING"/>
    <property type="match status" value="1"/>
</dbReference>
<feature type="transmembrane region" description="Helical" evidence="2">
    <location>
        <begin position="6"/>
        <end position="30"/>
    </location>
</feature>
<keyword evidence="2" id="KW-0472">Membrane</keyword>
<evidence type="ECO:0000313" key="4">
    <source>
        <dbReference type="EMBL" id="GFF40035.1"/>
    </source>
</evidence>
<keyword evidence="7" id="KW-1185">Reference proteome</keyword>
<keyword evidence="2" id="KW-0812">Transmembrane</keyword>
<dbReference type="PROSITE" id="PS50089">
    <property type="entry name" value="ZF_RING_2"/>
    <property type="match status" value="1"/>
</dbReference>
<evidence type="ECO:0000313" key="5">
    <source>
        <dbReference type="EMBL" id="GFF85176.1"/>
    </source>
</evidence>
<evidence type="ECO:0000259" key="3">
    <source>
        <dbReference type="PROSITE" id="PS50089"/>
    </source>
</evidence>
<comment type="caution">
    <text evidence="4">The sequence shown here is derived from an EMBL/GenBank/DDBJ whole genome shotgun (WGS) entry which is preliminary data.</text>
</comment>
<evidence type="ECO:0000256" key="2">
    <source>
        <dbReference type="SAM" id="Phobius"/>
    </source>
</evidence>
<evidence type="ECO:0000313" key="7">
    <source>
        <dbReference type="Proteomes" id="UP000465266"/>
    </source>
</evidence>
<dbReference type="EMBL" id="BLKG01000039">
    <property type="protein sequence ID" value="GFF85176.1"/>
    <property type="molecule type" value="Genomic_DNA"/>
</dbReference>
<dbReference type="InterPro" id="IPR013083">
    <property type="entry name" value="Znf_RING/FYVE/PHD"/>
</dbReference>
<dbReference type="SUPFAM" id="SSF57850">
    <property type="entry name" value="RING/U-box"/>
    <property type="match status" value="1"/>
</dbReference>
<feature type="domain" description="RING-type" evidence="3">
    <location>
        <begin position="93"/>
        <end position="163"/>
    </location>
</feature>
<dbReference type="EMBL" id="BLKC01000040">
    <property type="protein sequence ID" value="GFF40035.1"/>
    <property type="molecule type" value="Genomic_DNA"/>
</dbReference>
<dbReference type="GO" id="GO:0008270">
    <property type="term" value="F:zinc ion binding"/>
    <property type="evidence" value="ECO:0007669"/>
    <property type="project" value="UniProtKB-KW"/>
</dbReference>
<dbReference type="OrthoDB" id="8062037at2759"/>
<keyword evidence="1" id="KW-0863">Zinc-finger</keyword>
<reference evidence="4 6" key="1">
    <citation type="submission" date="2020-01" db="EMBL/GenBank/DDBJ databases">
        <title>Draft genome sequence of Aspergillus udagawae IFM 46972.</title>
        <authorList>
            <person name="Takahashi H."/>
            <person name="Yaguchi T."/>
        </authorList>
    </citation>
    <scope>NUCLEOTIDE SEQUENCE [LARGE SCALE GENOMIC DNA]</scope>
    <source>
        <strain evidence="4 6">IFM 46972</strain>
    </source>
</reference>
<evidence type="ECO:0000313" key="6">
    <source>
        <dbReference type="Proteomes" id="UP000465221"/>
    </source>
</evidence>
<dbReference type="Gene3D" id="3.30.40.10">
    <property type="entry name" value="Zinc/RING finger domain, C3HC4 (zinc finger)"/>
    <property type="match status" value="1"/>
</dbReference>
<gene>
    <name evidence="4" type="ORF">IFM46972_06081</name>
    <name evidence="5" type="ORF">IFM53868_04393</name>
</gene>
<keyword evidence="2" id="KW-1133">Transmembrane helix</keyword>
<keyword evidence="1" id="KW-0862">Zinc</keyword>
<accession>A0A8H3NMS5</accession>
<dbReference type="InterPro" id="IPR001841">
    <property type="entry name" value="Znf_RING"/>
</dbReference>
<dbReference type="PANTHER" id="PTHR45676:SF61">
    <property type="entry name" value="RING-TYPE DOMAIN-CONTAINING PROTEIN"/>
    <property type="match status" value="1"/>
</dbReference>
<dbReference type="GO" id="GO:0016567">
    <property type="term" value="P:protein ubiquitination"/>
    <property type="evidence" value="ECO:0007669"/>
    <property type="project" value="TreeGrafter"/>
</dbReference>
<reference evidence="5 7" key="2">
    <citation type="submission" date="2020-01" db="EMBL/GenBank/DDBJ databases">
        <title>Draft genome sequence of Aspergillus udagawae IFM 53868.</title>
        <authorList>
            <person name="Takahashi H."/>
            <person name="Yaguchi T."/>
        </authorList>
    </citation>
    <scope>NUCLEOTIDE SEQUENCE [LARGE SCALE GENOMIC DNA]</scope>
    <source>
        <strain evidence="5 7">IFM 53868</strain>
    </source>
</reference>
<protein>
    <recommendedName>
        <fullName evidence="3">RING-type domain-containing protein</fullName>
    </recommendedName>
</protein>
<name>A0A8H3NMS5_9EURO</name>